<name>A0ABR6ZTC8_9BURK</name>
<keyword evidence="1" id="KW-0472">Membrane</keyword>
<keyword evidence="1" id="KW-1133">Transmembrane helix</keyword>
<proteinExistence type="predicted"/>
<organism evidence="2 3">
    <name type="scientific">Undibacterium hunanense</name>
    <dbReference type="NCBI Taxonomy" id="2762292"/>
    <lineage>
        <taxon>Bacteria</taxon>
        <taxon>Pseudomonadati</taxon>
        <taxon>Pseudomonadota</taxon>
        <taxon>Betaproteobacteria</taxon>
        <taxon>Burkholderiales</taxon>
        <taxon>Oxalobacteraceae</taxon>
        <taxon>Undibacterium</taxon>
    </lineage>
</organism>
<comment type="caution">
    <text evidence="2">The sequence shown here is derived from an EMBL/GenBank/DDBJ whole genome shotgun (WGS) entry which is preliminary data.</text>
</comment>
<reference evidence="2 3" key="1">
    <citation type="submission" date="2020-08" db="EMBL/GenBank/DDBJ databases">
        <title>Novel species isolated from subtropical streams in China.</title>
        <authorList>
            <person name="Lu H."/>
        </authorList>
    </citation>
    <scope>NUCLEOTIDE SEQUENCE [LARGE SCALE GENOMIC DNA]</scope>
    <source>
        <strain evidence="2 3">CY18W</strain>
    </source>
</reference>
<evidence type="ECO:0000256" key="1">
    <source>
        <dbReference type="SAM" id="Phobius"/>
    </source>
</evidence>
<dbReference type="Proteomes" id="UP000650424">
    <property type="component" value="Unassembled WGS sequence"/>
</dbReference>
<feature type="transmembrane region" description="Helical" evidence="1">
    <location>
        <begin position="176"/>
        <end position="193"/>
    </location>
</feature>
<evidence type="ECO:0000313" key="2">
    <source>
        <dbReference type="EMBL" id="MBC3919131.1"/>
    </source>
</evidence>
<gene>
    <name evidence="2" type="ORF">H8L32_16690</name>
</gene>
<dbReference type="RefSeq" id="WP_186948395.1">
    <property type="nucleotide sequence ID" value="NZ_JACOGF010000008.1"/>
</dbReference>
<protein>
    <submittedName>
        <fullName evidence="2">Uncharacterized protein</fullName>
    </submittedName>
</protein>
<evidence type="ECO:0000313" key="3">
    <source>
        <dbReference type="Proteomes" id="UP000650424"/>
    </source>
</evidence>
<accession>A0ABR6ZTC8</accession>
<keyword evidence="1" id="KW-0812">Transmembrane</keyword>
<dbReference type="EMBL" id="JACOGF010000008">
    <property type="protein sequence ID" value="MBC3919131.1"/>
    <property type="molecule type" value="Genomic_DNA"/>
</dbReference>
<keyword evidence="3" id="KW-1185">Reference proteome</keyword>
<sequence>MIIVWGKKHVFSKLGYVADFCPICRKPRAFEVRRVGLAGHLYYITVSQGDLIGYERTCQKCKTILNADLSDYASVPKKNEPMPALVKTSNPHMFEVLKDRLALEEIVRKSPESLKDEVRFSLIKTPFYLLSPMVERRLAKVTLDLEFCLAVGASIVLFKTVPNLAERYIPQYADKALLATMVISLLLVFWQILTSGSRYVRKQIVPVLAISLKPLRPKVSELNVIVREMKAQKHKLGRKIRVADIQHYLKQN</sequence>